<accession>A0ABW5LYH2</accession>
<sequence length="73" mass="8518">MYSDEILLDKNQVLANLSQLPDKVSSEDLIERILFMKLIESRLRETAEVSNEQVMQELKEIKQKKLAEVQKKA</sequence>
<name>A0ABW5LYH2_9BACT</name>
<protein>
    <submittedName>
        <fullName evidence="1">Uncharacterized protein</fullName>
    </submittedName>
</protein>
<proteinExistence type="predicted"/>
<dbReference type="Proteomes" id="UP001597469">
    <property type="component" value="Unassembled WGS sequence"/>
</dbReference>
<reference evidence="2" key="1">
    <citation type="journal article" date="2019" name="Int. J. Syst. Evol. Microbiol.">
        <title>The Global Catalogue of Microorganisms (GCM) 10K type strain sequencing project: providing services to taxonomists for standard genome sequencing and annotation.</title>
        <authorList>
            <consortium name="The Broad Institute Genomics Platform"/>
            <consortium name="The Broad Institute Genome Sequencing Center for Infectious Disease"/>
            <person name="Wu L."/>
            <person name="Ma J."/>
        </authorList>
    </citation>
    <scope>NUCLEOTIDE SEQUENCE [LARGE SCALE GENOMIC DNA]</scope>
    <source>
        <strain evidence="2">KCTC 42805</strain>
    </source>
</reference>
<dbReference type="EMBL" id="JBHULN010000002">
    <property type="protein sequence ID" value="MFD2569823.1"/>
    <property type="molecule type" value="Genomic_DNA"/>
</dbReference>
<evidence type="ECO:0000313" key="2">
    <source>
        <dbReference type="Proteomes" id="UP001597469"/>
    </source>
</evidence>
<organism evidence="1 2">
    <name type="scientific">Spirosoma soli</name>
    <dbReference type="NCBI Taxonomy" id="1770529"/>
    <lineage>
        <taxon>Bacteria</taxon>
        <taxon>Pseudomonadati</taxon>
        <taxon>Bacteroidota</taxon>
        <taxon>Cytophagia</taxon>
        <taxon>Cytophagales</taxon>
        <taxon>Cytophagaceae</taxon>
        <taxon>Spirosoma</taxon>
    </lineage>
</organism>
<dbReference type="RefSeq" id="WP_381519508.1">
    <property type="nucleotide sequence ID" value="NZ_JBHULN010000002.1"/>
</dbReference>
<keyword evidence="2" id="KW-1185">Reference proteome</keyword>
<comment type="caution">
    <text evidence="1">The sequence shown here is derived from an EMBL/GenBank/DDBJ whole genome shotgun (WGS) entry which is preliminary data.</text>
</comment>
<gene>
    <name evidence="1" type="ORF">ACFSUS_04210</name>
</gene>
<evidence type="ECO:0000313" key="1">
    <source>
        <dbReference type="EMBL" id="MFD2569823.1"/>
    </source>
</evidence>